<dbReference type="InterPro" id="IPR030389">
    <property type="entry name" value="G_FEOB_dom"/>
</dbReference>
<dbReference type="Pfam" id="PF07670">
    <property type="entry name" value="Gate"/>
    <property type="match status" value="2"/>
</dbReference>
<feature type="transmembrane region" description="Helical" evidence="2">
    <location>
        <begin position="284"/>
        <end position="309"/>
    </location>
</feature>
<feature type="transmembrane region" description="Helical" evidence="2">
    <location>
        <begin position="260"/>
        <end position="277"/>
    </location>
</feature>
<feature type="transmembrane region" description="Helical" evidence="2">
    <location>
        <begin position="517"/>
        <end position="539"/>
    </location>
</feature>
<dbReference type="HOGENOM" id="CLU_013350_3_2_6"/>
<name>G4QF64_GLANF</name>
<dbReference type="InterPro" id="IPR027417">
    <property type="entry name" value="P-loop_NTPase"/>
</dbReference>
<dbReference type="InterPro" id="IPR006073">
    <property type="entry name" value="GTP-bd"/>
</dbReference>
<feature type="domain" description="FeoB-type G" evidence="3">
    <location>
        <begin position="1"/>
        <end position="180"/>
    </location>
</feature>
<feature type="transmembrane region" description="Helical" evidence="2">
    <location>
        <begin position="401"/>
        <end position="424"/>
    </location>
</feature>
<dbReference type="GO" id="GO:0005525">
    <property type="term" value="F:GTP binding"/>
    <property type="evidence" value="ECO:0007669"/>
    <property type="project" value="InterPro"/>
</dbReference>
<keyword evidence="5" id="KW-1185">Reference proteome</keyword>
<feature type="transmembrane region" description="Helical" evidence="2">
    <location>
        <begin position="465"/>
        <end position="486"/>
    </location>
</feature>
<dbReference type="Pfam" id="PF07664">
    <property type="entry name" value="FeoB_C"/>
    <property type="match status" value="1"/>
</dbReference>
<evidence type="ECO:0000256" key="2">
    <source>
        <dbReference type="SAM" id="Phobius"/>
    </source>
</evidence>
<feature type="transmembrane region" description="Helical" evidence="2">
    <location>
        <begin position="363"/>
        <end position="389"/>
    </location>
</feature>
<dbReference type="PANTHER" id="PTHR43185">
    <property type="entry name" value="FERROUS IRON TRANSPORT PROTEIN B"/>
    <property type="match status" value="1"/>
</dbReference>
<keyword evidence="2 4" id="KW-0812">Transmembrane</keyword>
<dbReference type="RefSeq" id="WP_014107287.1">
    <property type="nucleotide sequence ID" value="NC_016041.1"/>
</dbReference>
<keyword evidence="2" id="KW-0472">Membrane</keyword>
<evidence type="ECO:0000313" key="4">
    <source>
        <dbReference type="EMBL" id="AEP28408.1"/>
    </source>
</evidence>
<dbReference type="OrthoDB" id="9809127at2"/>
<feature type="transmembrane region" description="Helical" evidence="2">
    <location>
        <begin position="560"/>
        <end position="582"/>
    </location>
</feature>
<dbReference type="EMBL" id="CP003060">
    <property type="protein sequence ID" value="AEP28408.1"/>
    <property type="molecule type" value="Genomic_DNA"/>
</dbReference>
<dbReference type="PROSITE" id="PS51711">
    <property type="entry name" value="G_FEOB"/>
    <property type="match status" value="1"/>
</dbReference>
<dbReference type="KEGG" id="gni:GNIT_0254"/>
<gene>
    <name evidence="4" type="primary">feoB</name>
    <name evidence="4" type="ordered locus">GNIT_0254</name>
</gene>
<organism evidence="4 5">
    <name type="scientific">Glaciecola nitratireducens (strain JCM 12485 / KCTC 12276 / FR1064)</name>
    <dbReference type="NCBI Taxonomy" id="1085623"/>
    <lineage>
        <taxon>Bacteria</taxon>
        <taxon>Pseudomonadati</taxon>
        <taxon>Pseudomonadota</taxon>
        <taxon>Gammaproteobacteria</taxon>
        <taxon>Alteromonadales</taxon>
        <taxon>Alteromonadaceae</taxon>
        <taxon>Brumicola</taxon>
    </lineage>
</organism>
<dbReference type="GO" id="GO:0015093">
    <property type="term" value="F:ferrous iron transmembrane transporter activity"/>
    <property type="evidence" value="ECO:0007669"/>
    <property type="project" value="InterPro"/>
</dbReference>
<dbReference type="AlphaFoldDB" id="G4QF64"/>
<dbReference type="InterPro" id="IPR011642">
    <property type="entry name" value="Gate_dom"/>
</dbReference>
<dbReference type="STRING" id="1085623.GNIT_0254"/>
<keyword evidence="2" id="KW-1133">Transmembrane helix</keyword>
<feature type="transmembrane region" description="Helical" evidence="2">
    <location>
        <begin position="594"/>
        <end position="617"/>
    </location>
</feature>
<dbReference type="Gene3D" id="3.40.50.300">
    <property type="entry name" value="P-loop containing nucleotide triphosphate hydrolases"/>
    <property type="match status" value="1"/>
</dbReference>
<sequence>MQKILLVGKPNSGKSLLFNQLTGLRQKVANFPGVTVELKSGIFNAHLDNGVDGKQQQKFELIDYPGTYSLKSLSKDESIAIEQLLNAMSDEKTSVILCNLDATRMERSLVFALQVQEIAKQHNKTVIFTLNMVDELLRFNHKIDTDKLSEKLGSPVYAVSAKTLIGISELQKGLGEIAISPEKYRVKPTETNQQASGIAAKSLAKEFAIQSDVVLKRQNAIDRLLLNSVFGGFAFLLIMFFLFQSIFTWAAPLMDATEDAIGFIAGIVSGFLGEGILNDFMTDAIFGGLGSFLVFVPQIMILTLIIGLLEDSGYLARAALICHRPLSFFGLSGRSFIPYLSGHACAIPAILAARTIESPRKRFVTMLTVPLMSCSARLPVYALLIAVLVPDTTYLGGWVNLQGAMFFALYSFGILTALIVSGVLNKMTEGSKELQDMPFILELPSYRLPHWQPLFYRIINSGVQFIKRAAPIIFVVSLIIWTLGYFPNNGDLQNSYLSTIGQWIEPIFTPLGVDWRYGVAILVSFLAREVFVGVLGTMFSIENADENIAGLAENLQADGLSLASGVALLAFYVIALQCVATVAMLKSELGKNRYAWGAFIAYGLLAYLVSMFFYAVLS</sequence>
<dbReference type="SUPFAM" id="SSF52540">
    <property type="entry name" value="P-loop containing nucleoside triphosphate hydrolases"/>
    <property type="match status" value="1"/>
</dbReference>
<evidence type="ECO:0000259" key="3">
    <source>
        <dbReference type="PROSITE" id="PS51711"/>
    </source>
</evidence>
<feature type="transmembrane region" description="Helical" evidence="2">
    <location>
        <begin position="224"/>
        <end position="248"/>
    </location>
</feature>
<evidence type="ECO:0000313" key="5">
    <source>
        <dbReference type="Proteomes" id="UP000009282"/>
    </source>
</evidence>
<protein>
    <recommendedName>
        <fullName evidence="1">Ferrous iron transport protein B</fullName>
    </recommendedName>
</protein>
<dbReference type="Pfam" id="PF02421">
    <property type="entry name" value="FeoB_N"/>
    <property type="match status" value="1"/>
</dbReference>
<dbReference type="InterPro" id="IPR011640">
    <property type="entry name" value="Fe2_transport_prot_B_C"/>
</dbReference>
<dbReference type="PRINTS" id="PR00326">
    <property type="entry name" value="GTP1OBG"/>
</dbReference>
<evidence type="ECO:0000256" key="1">
    <source>
        <dbReference type="ARBA" id="ARBA00031200"/>
    </source>
</evidence>
<proteinExistence type="predicted"/>
<dbReference type="CDD" id="cd01879">
    <property type="entry name" value="FeoB"/>
    <property type="match status" value="1"/>
</dbReference>
<dbReference type="Proteomes" id="UP000009282">
    <property type="component" value="Chromosome"/>
</dbReference>
<dbReference type="PANTHER" id="PTHR43185:SF1">
    <property type="entry name" value="FE(2+) TRANSPORTER FEOB"/>
    <property type="match status" value="1"/>
</dbReference>
<dbReference type="InterPro" id="IPR050860">
    <property type="entry name" value="FeoB_GTPase"/>
</dbReference>
<dbReference type="GO" id="GO:0005886">
    <property type="term" value="C:plasma membrane"/>
    <property type="evidence" value="ECO:0007669"/>
    <property type="project" value="TreeGrafter"/>
</dbReference>
<accession>G4QF64</accession>
<feature type="transmembrane region" description="Helical" evidence="2">
    <location>
        <begin position="336"/>
        <end position="356"/>
    </location>
</feature>
<reference evidence="4 5" key="1">
    <citation type="journal article" date="2011" name="J. Bacteriol.">
        <title>Complete genome sequence of seawater bacterium Glaciecola nitratireducens FR1064T.</title>
        <authorList>
            <person name="Bian F."/>
            <person name="Qin Q.L."/>
            <person name="Xie B.B."/>
            <person name="Shu Y.L."/>
            <person name="Zhang X.Y."/>
            <person name="Yu Y."/>
            <person name="Chen B."/>
            <person name="Chen X.L."/>
            <person name="Zhou B.C."/>
            <person name="Zhang Y.Z."/>
        </authorList>
    </citation>
    <scope>NUCLEOTIDE SEQUENCE [LARGE SCALE GENOMIC DNA]</scope>
    <source>
        <strain evidence="5">JCM 12485 / KCTC 12276 / FR1064</strain>
    </source>
</reference>
<dbReference type="eggNOG" id="COG0370">
    <property type="taxonomic scope" value="Bacteria"/>
</dbReference>